<dbReference type="PROSITE" id="PS50174">
    <property type="entry name" value="G_PATCH"/>
    <property type="match status" value="1"/>
</dbReference>
<dbReference type="EMBL" id="CAJVPP010000029">
    <property type="protein sequence ID" value="CAG8435889.1"/>
    <property type="molecule type" value="Genomic_DNA"/>
</dbReference>
<dbReference type="AlphaFoldDB" id="A0A9N8UXY3"/>
<dbReference type="InterPro" id="IPR039146">
    <property type="entry name" value="GPANK1"/>
</dbReference>
<comment type="caution">
    <text evidence="2">The sequence shown here is derived from an EMBL/GenBank/DDBJ whole genome shotgun (WGS) entry which is preliminary data.</text>
</comment>
<evidence type="ECO:0000313" key="3">
    <source>
        <dbReference type="Proteomes" id="UP000789375"/>
    </source>
</evidence>
<gene>
    <name evidence="2" type="ORF">FMOSSE_LOCUS323</name>
</gene>
<name>A0A9N8UXY3_FUNMO</name>
<reference evidence="2" key="1">
    <citation type="submission" date="2021-06" db="EMBL/GenBank/DDBJ databases">
        <authorList>
            <person name="Kallberg Y."/>
            <person name="Tangrot J."/>
            <person name="Rosling A."/>
        </authorList>
    </citation>
    <scope>NUCLEOTIDE SEQUENCE</scope>
    <source>
        <strain evidence="2">87-6 pot B 2015</strain>
    </source>
</reference>
<accession>A0A9N8UXY3</accession>
<sequence>MSDMVPFSLLRNPISFVSSKSLQTESSAQSEEEDRKKLSENITKFYQSVISLPTKKVRKGKIKTRKRRQGILNKKSITNNISLEDCFSQLNQESSSDSLERLLEYNDEDDVIKHDKNDKKKNVEVSDSTTVENDDKIWCGDCGIWVEKNLYQSHIHGTAHLVISKSLNDQSIPDPLALNETNVGFRMLRDQGWSYEKGLGVNEQGRRHPIPTRLKNDKLGIGVKKTNQPPKIRLKRLNAKQTAEQYEKDRKDKIRMLAYMNR</sequence>
<evidence type="ECO:0000259" key="1">
    <source>
        <dbReference type="PROSITE" id="PS50174"/>
    </source>
</evidence>
<dbReference type="PANTHER" id="PTHR20923:SF1">
    <property type="entry name" value="G PATCH DOMAIN AND ANKYRIN REPEAT-CONTAINING PROTEIN 1"/>
    <property type="match status" value="1"/>
</dbReference>
<protein>
    <submittedName>
        <fullName evidence="2">13252_t:CDS:1</fullName>
    </submittedName>
</protein>
<proteinExistence type="predicted"/>
<evidence type="ECO:0000313" key="2">
    <source>
        <dbReference type="EMBL" id="CAG8435889.1"/>
    </source>
</evidence>
<dbReference type="Proteomes" id="UP000789375">
    <property type="component" value="Unassembled WGS sequence"/>
</dbReference>
<dbReference type="PANTHER" id="PTHR20923">
    <property type="entry name" value="BAT4 PROTEIN-RELATED"/>
    <property type="match status" value="1"/>
</dbReference>
<feature type="domain" description="G-patch" evidence="1">
    <location>
        <begin position="180"/>
        <end position="226"/>
    </location>
</feature>
<dbReference type="GO" id="GO:0003676">
    <property type="term" value="F:nucleic acid binding"/>
    <property type="evidence" value="ECO:0007669"/>
    <property type="project" value="InterPro"/>
</dbReference>
<dbReference type="SMART" id="SM00443">
    <property type="entry name" value="G_patch"/>
    <property type="match status" value="1"/>
</dbReference>
<keyword evidence="3" id="KW-1185">Reference proteome</keyword>
<organism evidence="2 3">
    <name type="scientific">Funneliformis mosseae</name>
    <name type="common">Endomycorrhizal fungus</name>
    <name type="synonym">Glomus mosseae</name>
    <dbReference type="NCBI Taxonomy" id="27381"/>
    <lineage>
        <taxon>Eukaryota</taxon>
        <taxon>Fungi</taxon>
        <taxon>Fungi incertae sedis</taxon>
        <taxon>Mucoromycota</taxon>
        <taxon>Glomeromycotina</taxon>
        <taxon>Glomeromycetes</taxon>
        <taxon>Glomerales</taxon>
        <taxon>Glomeraceae</taxon>
        <taxon>Funneliformis</taxon>
    </lineage>
</organism>
<dbReference type="InterPro" id="IPR000467">
    <property type="entry name" value="G_patch_dom"/>
</dbReference>
<dbReference type="Pfam" id="PF01585">
    <property type="entry name" value="G-patch"/>
    <property type="match status" value="1"/>
</dbReference>